<protein>
    <submittedName>
        <fullName evidence="2">Uncharacterized protein</fullName>
    </submittedName>
</protein>
<dbReference type="AlphaFoldDB" id="A0A813DB17"/>
<gene>
    <name evidence="2" type="ORF">PGLA1383_LOCUS4011</name>
    <name evidence="3" type="ORF">PGLA1383_LOCUS41091</name>
</gene>
<feature type="compositionally biased region" description="Basic and acidic residues" evidence="1">
    <location>
        <begin position="8"/>
        <end position="30"/>
    </location>
</feature>
<evidence type="ECO:0000313" key="3">
    <source>
        <dbReference type="EMBL" id="CAE8623876.1"/>
    </source>
</evidence>
<feature type="region of interest" description="Disordered" evidence="1">
    <location>
        <begin position="1"/>
        <end position="37"/>
    </location>
</feature>
<reference evidence="2" key="1">
    <citation type="submission" date="2021-02" db="EMBL/GenBank/DDBJ databases">
        <authorList>
            <person name="Dougan E. K."/>
            <person name="Rhodes N."/>
            <person name="Thang M."/>
            <person name="Chan C."/>
        </authorList>
    </citation>
    <scope>NUCLEOTIDE SEQUENCE</scope>
</reference>
<evidence type="ECO:0000256" key="1">
    <source>
        <dbReference type="SAM" id="MobiDB-lite"/>
    </source>
</evidence>
<name>A0A813DB17_POLGL</name>
<dbReference type="Proteomes" id="UP000654075">
    <property type="component" value="Unassembled WGS sequence"/>
</dbReference>
<dbReference type="EMBL" id="CAJNNV010001455">
    <property type="protein sequence ID" value="CAE8585093.1"/>
    <property type="molecule type" value="Genomic_DNA"/>
</dbReference>
<proteinExistence type="predicted"/>
<sequence>MAPAADDSLERGEEKEEIQLEGRESEKGPLQEDDEGEDIAWADIRGLLEEDSDPRVHLFLESFEVAYSIGSPSAALSKVKVFLGSHLAQDLDYKGFCVSLGSISEEDAGHEELWKSHEAQSLDGDLAKASSVMLRLAVAVAKAYCLQMSDWEDINAACGNAVRTLPACYRLQRRLPGALNDARALRAATPKTSDPGQDLNPWSSEEGQLLFERHHDVVWADIEALTANDGLAKCCFAGVFAVEKVVQMDGLAIVHISALHVGKAPEDGSPAKKLAEGDLVLWEVDADLGKLLLPGLAVHGDWYELQNEMCFMSNMVRICPAWAVWK</sequence>
<comment type="caution">
    <text evidence="2">The sequence shown here is derived from an EMBL/GenBank/DDBJ whole genome shotgun (WGS) entry which is preliminary data.</text>
</comment>
<evidence type="ECO:0000313" key="2">
    <source>
        <dbReference type="EMBL" id="CAE8585093.1"/>
    </source>
</evidence>
<dbReference type="OrthoDB" id="418793at2759"/>
<dbReference type="EMBL" id="CAJNNV010028259">
    <property type="protein sequence ID" value="CAE8623876.1"/>
    <property type="molecule type" value="Genomic_DNA"/>
</dbReference>
<keyword evidence="4" id="KW-1185">Reference proteome</keyword>
<evidence type="ECO:0000313" key="4">
    <source>
        <dbReference type="Proteomes" id="UP000654075"/>
    </source>
</evidence>
<organism evidence="2 4">
    <name type="scientific">Polarella glacialis</name>
    <name type="common">Dinoflagellate</name>
    <dbReference type="NCBI Taxonomy" id="89957"/>
    <lineage>
        <taxon>Eukaryota</taxon>
        <taxon>Sar</taxon>
        <taxon>Alveolata</taxon>
        <taxon>Dinophyceae</taxon>
        <taxon>Suessiales</taxon>
        <taxon>Suessiaceae</taxon>
        <taxon>Polarella</taxon>
    </lineage>
</organism>
<accession>A0A813DB17</accession>